<reference evidence="3" key="1">
    <citation type="submission" date="2021-05" db="EMBL/GenBank/DDBJ databases">
        <authorList>
            <person name="Alioto T."/>
            <person name="Alioto T."/>
            <person name="Gomez Garrido J."/>
        </authorList>
    </citation>
    <scope>NUCLEOTIDE SEQUENCE</scope>
</reference>
<accession>A0A8D9AL23</accession>
<feature type="domain" description="Methyltransferase" evidence="2">
    <location>
        <begin position="329"/>
        <end position="451"/>
    </location>
</feature>
<dbReference type="Gene3D" id="3.40.50.150">
    <property type="entry name" value="Vaccinia Virus protein VP39"/>
    <property type="match status" value="1"/>
</dbReference>
<organism evidence="3">
    <name type="scientific">Cacopsylla melanoneura</name>
    <dbReference type="NCBI Taxonomy" id="428564"/>
    <lineage>
        <taxon>Eukaryota</taxon>
        <taxon>Metazoa</taxon>
        <taxon>Ecdysozoa</taxon>
        <taxon>Arthropoda</taxon>
        <taxon>Hexapoda</taxon>
        <taxon>Insecta</taxon>
        <taxon>Pterygota</taxon>
        <taxon>Neoptera</taxon>
        <taxon>Paraneoptera</taxon>
        <taxon>Hemiptera</taxon>
        <taxon>Sternorrhyncha</taxon>
        <taxon>Psylloidea</taxon>
        <taxon>Psyllidae</taxon>
        <taxon>Psyllinae</taxon>
        <taxon>Cacopsylla</taxon>
    </lineage>
</organism>
<dbReference type="GO" id="GO:0005737">
    <property type="term" value="C:cytoplasm"/>
    <property type="evidence" value="ECO:0007669"/>
    <property type="project" value="TreeGrafter"/>
</dbReference>
<feature type="compositionally biased region" description="Polar residues" evidence="1">
    <location>
        <begin position="546"/>
        <end position="555"/>
    </location>
</feature>
<proteinExistence type="predicted"/>
<dbReference type="AlphaFoldDB" id="A0A8D9AL23"/>
<name>A0A8D9AL23_9HEMI</name>
<dbReference type="EMBL" id="HBUF01576456">
    <property type="protein sequence ID" value="CAG6768488.1"/>
    <property type="molecule type" value="Transcribed_RNA"/>
</dbReference>
<evidence type="ECO:0000259" key="2">
    <source>
        <dbReference type="Pfam" id="PF13679"/>
    </source>
</evidence>
<dbReference type="InterPro" id="IPR029063">
    <property type="entry name" value="SAM-dependent_MTases_sf"/>
</dbReference>
<keyword evidence="3" id="KW-0808">Transferase</keyword>
<dbReference type="InterPro" id="IPR025714">
    <property type="entry name" value="Methyltranfer_dom"/>
</dbReference>
<evidence type="ECO:0000313" key="3">
    <source>
        <dbReference type="EMBL" id="CAG6768488.1"/>
    </source>
</evidence>
<dbReference type="PANTHER" id="PTHR13369">
    <property type="match status" value="1"/>
</dbReference>
<feature type="compositionally biased region" description="Basic and acidic residues" evidence="1">
    <location>
        <begin position="609"/>
        <end position="626"/>
    </location>
</feature>
<dbReference type="Pfam" id="PF13679">
    <property type="entry name" value="Methyltransf_32"/>
    <property type="match status" value="1"/>
</dbReference>
<feature type="region of interest" description="Disordered" evidence="1">
    <location>
        <begin position="587"/>
        <end position="626"/>
    </location>
</feature>
<dbReference type="SUPFAM" id="SSF53335">
    <property type="entry name" value="S-adenosyl-L-methionine-dependent methyltransferases"/>
    <property type="match status" value="1"/>
</dbReference>
<dbReference type="Gene3D" id="1.20.1050.10">
    <property type="match status" value="1"/>
</dbReference>
<evidence type="ECO:0000256" key="1">
    <source>
        <dbReference type="SAM" id="MobiDB-lite"/>
    </source>
</evidence>
<protein>
    <submittedName>
        <fullName evidence="3">Glutathione S-transferase C-terminal domain-containing protein homolog</fullName>
    </submittedName>
</protein>
<sequence>MSLYIYYCDIDKAKSKIYCPIESCIVLALLKYTKSFDKVKLTFVKQCKSCPSIAVDIQDIMEYSVTEALEVPVKYCQLPVYYDNNFYCVAGLCSVLRQIIQADDNFTQMLGFRQNCLSGCAEQSSWTKFCEVDSMECVEHFLIGNNKWIPHIQHLELKLKQPLKIHNKGTPKSSNKEDVIRYVESTQFSLSDFILVLCVHFVFINTSDVLFSNLPHVKKWYTAITSDSALFTITSMFSISISSEQKKQSILSMQDLSCQVKPQVMSKSQKARKFSARAEDAQHFVNTITPRIKQHGFGYGHAMQIDLEQIPYFALPEAGDLPQERNERKCQQLVSMTKAVIQICSPNDVIVDFCSGGGHLGLLIAHLVPQCRVVLLDNKLQSLSRAQHRAKELSLTNLYIVQSNVDYFIGDFDIGICLHACGVASDLVMQKCVLYNASMVVSPCCYGKIQTCHTCHYPRSAWLQSLGITPQDHHLMSHCADRLSPEWMNWIDADRLEWARENGYHVFLGKLEPVTCTPKNNMLVASKTKELLSEENTNLLLGESKNLLQETSKNSIPKERSSPNEEESTNLLSGKIKNLILEESRNLIPKENSPSNNSIHGETCASKHCLPEESKNLVPDEVHSSL</sequence>
<dbReference type="GO" id="GO:0016740">
    <property type="term" value="F:transferase activity"/>
    <property type="evidence" value="ECO:0007669"/>
    <property type="project" value="UniProtKB-KW"/>
</dbReference>
<feature type="region of interest" description="Disordered" evidence="1">
    <location>
        <begin position="543"/>
        <end position="573"/>
    </location>
</feature>
<dbReference type="PANTHER" id="PTHR13369:SF0">
    <property type="entry name" value="GLUTATHIONE S-TRANSFERASE C-TERMINAL DOMAIN-CONTAINING PROTEIN"/>
    <property type="match status" value="1"/>
</dbReference>